<evidence type="ECO:0000313" key="1">
    <source>
        <dbReference type="EMBL" id="CAA9995562.1"/>
    </source>
</evidence>
<gene>
    <name evidence="1" type="ORF">NTEN_LOCUS2353</name>
</gene>
<evidence type="ECO:0000313" key="2">
    <source>
        <dbReference type="Proteomes" id="UP000479000"/>
    </source>
</evidence>
<dbReference type="EMBL" id="CADCXU010003614">
    <property type="protein sequence ID" value="CAA9995562.1"/>
    <property type="molecule type" value="Genomic_DNA"/>
</dbReference>
<keyword evidence="2" id="KW-1185">Reference proteome</keyword>
<sequence length="110" mass="13087">MRGKMMMMRLMRRKEKKEERGICEVKMKFDDSNASHQVMSDEYAAYLVPIIAPRAKFHETRLLVEREVSDIDFTRRFEYGWRGPQYFARMVKYGFGHRRDDVLAVGTGTE</sequence>
<accession>A0A6H5G0A0</accession>
<protein>
    <submittedName>
        <fullName evidence="1">Uncharacterized protein</fullName>
    </submittedName>
</protein>
<dbReference type="AlphaFoldDB" id="A0A6H5G0A0"/>
<reference evidence="1 2" key="1">
    <citation type="submission" date="2020-02" db="EMBL/GenBank/DDBJ databases">
        <authorList>
            <person name="Ferguson B K."/>
        </authorList>
    </citation>
    <scope>NUCLEOTIDE SEQUENCE [LARGE SCALE GENOMIC DNA]</scope>
</reference>
<organism evidence="1 2">
    <name type="scientific">Nesidiocoris tenuis</name>
    <dbReference type="NCBI Taxonomy" id="355587"/>
    <lineage>
        <taxon>Eukaryota</taxon>
        <taxon>Metazoa</taxon>
        <taxon>Ecdysozoa</taxon>
        <taxon>Arthropoda</taxon>
        <taxon>Hexapoda</taxon>
        <taxon>Insecta</taxon>
        <taxon>Pterygota</taxon>
        <taxon>Neoptera</taxon>
        <taxon>Paraneoptera</taxon>
        <taxon>Hemiptera</taxon>
        <taxon>Heteroptera</taxon>
        <taxon>Panheteroptera</taxon>
        <taxon>Cimicomorpha</taxon>
        <taxon>Miridae</taxon>
        <taxon>Dicyphina</taxon>
        <taxon>Nesidiocoris</taxon>
    </lineage>
</organism>
<proteinExistence type="predicted"/>
<name>A0A6H5G0A0_9HEMI</name>
<dbReference type="Proteomes" id="UP000479000">
    <property type="component" value="Unassembled WGS sequence"/>
</dbReference>